<evidence type="ECO:0000313" key="3">
    <source>
        <dbReference type="EMBL" id="OZJ06917.1"/>
    </source>
</evidence>
<dbReference type="Pfam" id="PF02668">
    <property type="entry name" value="TauD"/>
    <property type="match status" value="1"/>
</dbReference>
<proteinExistence type="predicted"/>
<dbReference type="AlphaFoldDB" id="A0A261Y8H0"/>
<dbReference type="InterPro" id="IPR042098">
    <property type="entry name" value="TauD-like_sf"/>
</dbReference>
<name>A0A261Y8H0_9FUNG</name>
<reference evidence="3 4" key="1">
    <citation type="journal article" date="2017" name="Mycologia">
        <title>Bifiguratus adelaidae, gen. et sp. nov., a new member of Mucoromycotina in endophytic and soil-dwelling habitats.</title>
        <authorList>
            <person name="Torres-Cruz T.J."/>
            <person name="Billingsley Tobias T.L."/>
            <person name="Almatruk M."/>
            <person name="Hesse C."/>
            <person name="Kuske C.R."/>
            <person name="Desiro A."/>
            <person name="Benucci G.M."/>
            <person name="Bonito G."/>
            <person name="Stajich J.E."/>
            <person name="Dunlap C."/>
            <person name="Arnold A.E."/>
            <person name="Porras-Alfaro A."/>
        </authorList>
    </citation>
    <scope>NUCLEOTIDE SEQUENCE [LARGE SCALE GENOMIC DNA]</scope>
    <source>
        <strain evidence="3 4">AZ0501</strain>
    </source>
</reference>
<gene>
    <name evidence="3" type="ORF">BZG36_00088</name>
</gene>
<dbReference type="PANTHER" id="PTHR10696">
    <property type="entry name" value="GAMMA-BUTYROBETAINE HYDROXYLASE-RELATED"/>
    <property type="match status" value="1"/>
</dbReference>
<dbReference type="PANTHER" id="PTHR10696:SF21">
    <property type="entry name" value="TAUD_TFDA-LIKE DOMAIN-CONTAINING PROTEIN"/>
    <property type="match status" value="1"/>
</dbReference>
<dbReference type="Gene3D" id="3.60.130.10">
    <property type="entry name" value="Clavaminate synthase-like"/>
    <property type="match status" value="1"/>
</dbReference>
<organism evidence="3 4">
    <name type="scientific">Bifiguratus adelaidae</name>
    <dbReference type="NCBI Taxonomy" id="1938954"/>
    <lineage>
        <taxon>Eukaryota</taxon>
        <taxon>Fungi</taxon>
        <taxon>Fungi incertae sedis</taxon>
        <taxon>Mucoromycota</taxon>
        <taxon>Mucoromycotina</taxon>
        <taxon>Endogonomycetes</taxon>
        <taxon>Endogonales</taxon>
        <taxon>Endogonales incertae sedis</taxon>
        <taxon>Bifiguratus</taxon>
    </lineage>
</organism>
<evidence type="ECO:0000259" key="2">
    <source>
        <dbReference type="Pfam" id="PF02668"/>
    </source>
</evidence>
<dbReference type="InterPro" id="IPR050411">
    <property type="entry name" value="AlphaKG_dependent_hydroxylases"/>
</dbReference>
<feature type="domain" description="TauD/TfdA-like" evidence="2">
    <location>
        <begin position="53"/>
        <end position="346"/>
    </location>
</feature>
<dbReference type="SUPFAM" id="SSF51197">
    <property type="entry name" value="Clavaminate synthase-like"/>
    <property type="match status" value="1"/>
</dbReference>
<keyword evidence="4" id="KW-1185">Reference proteome</keyword>
<dbReference type="Proteomes" id="UP000242875">
    <property type="component" value="Unassembled WGS sequence"/>
</dbReference>
<evidence type="ECO:0000256" key="1">
    <source>
        <dbReference type="ARBA" id="ARBA00023002"/>
    </source>
</evidence>
<accession>A0A261Y8H0</accession>
<protein>
    <recommendedName>
        <fullName evidence="2">TauD/TfdA-like domain-containing protein</fullName>
    </recommendedName>
</protein>
<sequence>MATVASVAPQGSALQAEVPAPYIPKTRQSSVPGQRTYNGKPFPLVLESQFVEGEDASDVVKWVKEHQQEIATLLKDHGAIVLQHFPIHGGEDVSQFVKVLPWSDFKYVNGAASRQQIAERVATASEMAPQYEIYPHHELAQSTNFPDVLLFYGDVVPQTGGETPLLHSVELYNRVKEACPKFIEALETKGYRTERYYPAEDKPLAVVGRSWKSAFYSDDKAVVEAELKRLNLEWEWTEDGGLKTNVVVPGIRAHPLTGEKALFTHLLGDFYAFIRDVEFEGLPRGHSEAKYTIDDFEITREIKQTIVDIAEELLVVFPHANGQIILVDNYTAMHGRKPFVGARRTLASLFTANYPKA</sequence>
<dbReference type="GO" id="GO:0016491">
    <property type="term" value="F:oxidoreductase activity"/>
    <property type="evidence" value="ECO:0007669"/>
    <property type="project" value="UniProtKB-KW"/>
</dbReference>
<dbReference type="InterPro" id="IPR003819">
    <property type="entry name" value="TauD/TfdA-like"/>
</dbReference>
<evidence type="ECO:0000313" key="4">
    <source>
        <dbReference type="Proteomes" id="UP000242875"/>
    </source>
</evidence>
<keyword evidence="1" id="KW-0560">Oxidoreductase</keyword>
<dbReference type="OrthoDB" id="408743at2759"/>
<dbReference type="EMBL" id="MVBO01000001">
    <property type="protein sequence ID" value="OZJ06917.1"/>
    <property type="molecule type" value="Genomic_DNA"/>
</dbReference>
<comment type="caution">
    <text evidence="3">The sequence shown here is derived from an EMBL/GenBank/DDBJ whole genome shotgun (WGS) entry which is preliminary data.</text>
</comment>